<reference evidence="4" key="1">
    <citation type="submission" date="2020-12" db="EMBL/GenBank/DDBJ databases">
        <title>Metabolic potential, ecology and presence of endohyphal bacteria is reflected in genomic diversity of Mucoromycotina.</title>
        <authorList>
            <person name="Muszewska A."/>
            <person name="Okrasinska A."/>
            <person name="Steczkiewicz K."/>
            <person name="Drgas O."/>
            <person name="Orlowska M."/>
            <person name="Perlinska-Lenart U."/>
            <person name="Aleksandrzak-Piekarczyk T."/>
            <person name="Szatraj K."/>
            <person name="Zielenkiewicz U."/>
            <person name="Pilsyk S."/>
            <person name="Malc E."/>
            <person name="Mieczkowski P."/>
            <person name="Kruszewska J.S."/>
            <person name="Biernat P."/>
            <person name="Pawlowska J."/>
        </authorList>
    </citation>
    <scope>NUCLEOTIDE SEQUENCE</scope>
    <source>
        <strain evidence="4">WA0000067209</strain>
    </source>
</reference>
<protein>
    <recommendedName>
        <fullName evidence="3">MIR domain-containing protein</fullName>
    </recommendedName>
</protein>
<dbReference type="Gene3D" id="2.80.10.50">
    <property type="match status" value="1"/>
</dbReference>
<keyword evidence="2" id="KW-0677">Repeat</keyword>
<gene>
    <name evidence="4" type="ORF">INT43_000692</name>
</gene>
<keyword evidence="5" id="KW-1185">Reference proteome</keyword>
<dbReference type="OrthoDB" id="5588846at2759"/>
<sequence length="229" mass="25949">MTERMHYGTGGSASYAAPPYPPPPFPNQEVMRQGDAIMIPSKPHYGKAPKDSYVKFGNHIALKHTITGRFLGSDNDRYKTGSGQQMVFAHKWSVKDKDWWIVMPALSSFSEPGDKITYGSIIRLKHVKTRANLHSHPGFGSPSTGQQEVTAFGTHDRESDENDEWRLLHYENAAAQDPWRIGETFILQHVVTNHSLHSHDIRLKHHDSHNEITAFAGKDDNDKWRVVLD</sequence>
<evidence type="ECO:0000313" key="4">
    <source>
        <dbReference type="EMBL" id="KAG2184779.1"/>
    </source>
</evidence>
<dbReference type="Proteomes" id="UP000654370">
    <property type="component" value="Unassembled WGS sequence"/>
</dbReference>
<dbReference type="PANTHER" id="PTHR46809:SF2">
    <property type="entry name" value="GH21273P"/>
    <property type="match status" value="1"/>
</dbReference>
<dbReference type="SUPFAM" id="SSF82109">
    <property type="entry name" value="MIR domain"/>
    <property type="match status" value="1"/>
</dbReference>
<dbReference type="EMBL" id="JAEPQZ010000002">
    <property type="protein sequence ID" value="KAG2184779.1"/>
    <property type="molecule type" value="Genomic_DNA"/>
</dbReference>
<comment type="caution">
    <text evidence="4">The sequence shown here is derived from an EMBL/GenBank/DDBJ whole genome shotgun (WGS) entry which is preliminary data.</text>
</comment>
<feature type="domain" description="MIR" evidence="3">
    <location>
        <begin position="113"/>
        <end position="170"/>
    </location>
</feature>
<dbReference type="AlphaFoldDB" id="A0A8H7UN03"/>
<evidence type="ECO:0000256" key="2">
    <source>
        <dbReference type="ARBA" id="ARBA00022737"/>
    </source>
</evidence>
<dbReference type="InterPro" id="IPR016093">
    <property type="entry name" value="MIR_motif"/>
</dbReference>
<evidence type="ECO:0000259" key="3">
    <source>
        <dbReference type="PROSITE" id="PS50919"/>
    </source>
</evidence>
<accession>A0A8H7UN03</accession>
<organism evidence="4 5">
    <name type="scientific">Mortierella isabellina</name>
    <name type="common">Filamentous fungus</name>
    <name type="synonym">Umbelopsis isabellina</name>
    <dbReference type="NCBI Taxonomy" id="91625"/>
    <lineage>
        <taxon>Eukaryota</taxon>
        <taxon>Fungi</taxon>
        <taxon>Fungi incertae sedis</taxon>
        <taxon>Mucoromycota</taxon>
        <taxon>Mucoromycotina</taxon>
        <taxon>Umbelopsidomycetes</taxon>
        <taxon>Umbelopsidales</taxon>
        <taxon>Umbelopsidaceae</taxon>
        <taxon>Umbelopsis</taxon>
    </lineage>
</organism>
<dbReference type="InterPro" id="IPR036300">
    <property type="entry name" value="MIR_dom_sf"/>
</dbReference>
<dbReference type="PROSITE" id="PS50919">
    <property type="entry name" value="MIR"/>
    <property type="match status" value="3"/>
</dbReference>
<dbReference type="Pfam" id="PF02815">
    <property type="entry name" value="MIR"/>
    <property type="match status" value="1"/>
</dbReference>
<evidence type="ECO:0000313" key="5">
    <source>
        <dbReference type="Proteomes" id="UP000654370"/>
    </source>
</evidence>
<keyword evidence="1" id="KW-0732">Signal</keyword>
<dbReference type="PANTHER" id="PTHR46809">
    <property type="entry name" value="STROMAL CELL-DERIVED FACTOR 2-LIKE PROTEIN"/>
    <property type="match status" value="1"/>
</dbReference>
<evidence type="ECO:0000256" key="1">
    <source>
        <dbReference type="ARBA" id="ARBA00022729"/>
    </source>
</evidence>
<feature type="domain" description="MIR" evidence="3">
    <location>
        <begin position="176"/>
        <end position="229"/>
    </location>
</feature>
<name>A0A8H7UN03_MORIS</name>
<dbReference type="SMART" id="SM00472">
    <property type="entry name" value="MIR"/>
    <property type="match status" value="3"/>
</dbReference>
<feature type="domain" description="MIR" evidence="3">
    <location>
        <begin position="51"/>
        <end position="105"/>
    </location>
</feature>
<proteinExistence type="predicted"/>